<proteinExistence type="predicted"/>
<dbReference type="EMBL" id="JABELV010000012">
    <property type="protein sequence ID" value="KAG7571049.1"/>
    <property type="molecule type" value="Genomic_DNA"/>
</dbReference>
<feature type="transmembrane region" description="Helical" evidence="2">
    <location>
        <begin position="52"/>
        <end position="72"/>
    </location>
</feature>
<comment type="caution">
    <text evidence="3">The sequence shown here is derived from an EMBL/GenBank/DDBJ whole genome shotgun (WGS) entry which is preliminary data.</text>
</comment>
<protein>
    <submittedName>
        <fullName evidence="3">Uncharacterized protein</fullName>
    </submittedName>
</protein>
<evidence type="ECO:0000313" key="3">
    <source>
        <dbReference type="EMBL" id="KAG7571049.1"/>
    </source>
</evidence>
<accession>A0A8K0JR60</accession>
<reference evidence="3" key="1">
    <citation type="submission" date="2020-04" db="EMBL/GenBank/DDBJ databases">
        <title>Analysis of mating type loci in Filobasidium floriforme.</title>
        <authorList>
            <person name="Nowrousian M."/>
        </authorList>
    </citation>
    <scope>NUCLEOTIDE SEQUENCE</scope>
    <source>
        <strain evidence="3">CBS 6242</strain>
    </source>
</reference>
<evidence type="ECO:0000313" key="4">
    <source>
        <dbReference type="Proteomes" id="UP000812966"/>
    </source>
</evidence>
<dbReference type="Proteomes" id="UP000812966">
    <property type="component" value="Unassembled WGS sequence"/>
</dbReference>
<evidence type="ECO:0000256" key="1">
    <source>
        <dbReference type="SAM" id="MobiDB-lite"/>
    </source>
</evidence>
<keyword evidence="2" id="KW-1133">Transmembrane helix</keyword>
<dbReference type="AlphaFoldDB" id="A0A8K0JR60"/>
<gene>
    <name evidence="3" type="ORF">FFLO_01013</name>
</gene>
<organism evidence="3 4">
    <name type="scientific">Filobasidium floriforme</name>
    <dbReference type="NCBI Taxonomy" id="5210"/>
    <lineage>
        <taxon>Eukaryota</taxon>
        <taxon>Fungi</taxon>
        <taxon>Dikarya</taxon>
        <taxon>Basidiomycota</taxon>
        <taxon>Agaricomycotina</taxon>
        <taxon>Tremellomycetes</taxon>
        <taxon>Filobasidiales</taxon>
        <taxon>Filobasidiaceae</taxon>
        <taxon>Filobasidium</taxon>
    </lineage>
</organism>
<keyword evidence="2" id="KW-0812">Transmembrane</keyword>
<keyword evidence="4" id="KW-1185">Reference proteome</keyword>
<feature type="region of interest" description="Disordered" evidence="1">
    <location>
        <begin position="196"/>
        <end position="231"/>
    </location>
</feature>
<feature type="compositionally biased region" description="Basic and acidic residues" evidence="1">
    <location>
        <begin position="202"/>
        <end position="211"/>
    </location>
</feature>
<keyword evidence="2" id="KW-0472">Membrane</keyword>
<name>A0A8K0JR60_9TREE</name>
<evidence type="ECO:0000256" key="2">
    <source>
        <dbReference type="SAM" id="Phobius"/>
    </source>
</evidence>
<feature type="transmembrane region" description="Helical" evidence="2">
    <location>
        <begin position="20"/>
        <end position="45"/>
    </location>
</feature>
<sequence length="231" mass="24912">MSNSESTPGSERRNLLFNLVMFTITGLVLVVYTCTFISHILAGLASSLTDELLLLAMICCAGFYGIALNQSYQTYVRTNGSSFSIGPFTILSTSILPSSATFVAPPTPMTTSQESSQATFERFSPKMDTPGMMYDVTPRQSLDATVCPPTPDSVASNQTPMLVTPHMDALYYKSAEQETPSRMSAKINRYRLGGINGGRGKPGFEDVEKGPEMYGLGMGDIGSDEPQGVRP</sequence>